<dbReference type="EMBL" id="CCXY01000152">
    <property type="protein sequence ID" value="CEG12480.1"/>
    <property type="molecule type" value="Genomic_DNA"/>
</dbReference>
<accession>A0A098EBS8</accession>
<sequence length="189" mass="21345">MNYRLNITGVSLTPNTINNTPFYTIYSWRNLVVPCGTVTKIYINATIDPLGTEGELTVNKGGAYQYYDVDLGRDVVKLLPIDSVQSEISQFSFTKGTHPSLLPPGGQGKHVYHSIDLYDSPEMHQFPDVYYHSYGFRNGTVRTYTGGTLPFQTNTYSSIVNSSSNFTIIQLTFSNTGNTTWKYNRFKYK</sequence>
<reference evidence="1" key="1">
    <citation type="submission" date="2014-09" db="EMBL/GenBank/DDBJ databases">
        <authorList>
            <person name="Probst J Alexander"/>
        </authorList>
    </citation>
    <scope>NUCLEOTIDE SEQUENCE</scope>
</reference>
<proteinExistence type="predicted"/>
<dbReference type="AlphaFoldDB" id="A0A098EBS8"/>
<gene>
    <name evidence="1" type="ORF">MSIBF_A2350002</name>
</gene>
<name>A0A098EBS8_9ZZZZ</name>
<protein>
    <submittedName>
        <fullName evidence="1">Uncharacterized protein</fullName>
    </submittedName>
</protein>
<evidence type="ECO:0000313" key="1">
    <source>
        <dbReference type="EMBL" id="CEG12480.1"/>
    </source>
</evidence>
<organism evidence="1">
    <name type="scientific">groundwater metagenome</name>
    <dbReference type="NCBI Taxonomy" id="717931"/>
    <lineage>
        <taxon>unclassified sequences</taxon>
        <taxon>metagenomes</taxon>
        <taxon>ecological metagenomes</taxon>
    </lineage>
</organism>